<protein>
    <submittedName>
        <fullName evidence="11">Membrane protein PTM1</fullName>
    </submittedName>
</protein>
<evidence type="ECO:0000256" key="7">
    <source>
        <dbReference type="SAM" id="MobiDB-lite"/>
    </source>
</evidence>
<dbReference type="PANTHER" id="PTHR21229:SF1">
    <property type="entry name" value="GH17801P"/>
    <property type="match status" value="1"/>
</dbReference>
<sequence>MALLSAIEPILIPIPTPTNILPAAAELLHGLVLLGLSCVTASALETKMDQTDKNRQVCAGMYSKNSWGGSVDPHILVKFLKYEAEDDSNPIASMIIFEWKDFDLIGVPEVDTAKTEWICDEENIQNGYCSSEQTGEFILQPNATEISKNVLFTQAVHLKDPGLPIKYDIKKTGYYCVGTSAFSPGNVEYAAVLEFRNAYGELPASEIAKLPFYGGITIVYAVIGVFWGFLYAQHRHDILPVQNYITAIVIFLVVEMLMTWGFYDYLNRNGSNVGSKVLMIVVAILNAARNSFSFFLLLIVCMGYGVVKPSLGKTMVWVRYLAGAHFVFGLIYSIASLTISPENAGPLVLFVILPLAGTLTAFYVWTLNSLNATMKDLTERKQTTKAAMYRKLWWCILASIVVIFGFFFFNSFTFASTSDPNFVPFHWQTRWFILDGWLNLVYLADVIFVAYVWRPTANNRRFAMSDELAQDDEGFEIADFGVEDDDEDDDFEHGAAQGNRGEEGPRYDPAPGAKVTKAPPGSNTAKDIPRESLDGDTIFAVGEDGDRWSDDGSDEERGKLVGDHEHGKD</sequence>
<evidence type="ECO:0000256" key="8">
    <source>
        <dbReference type="SAM" id="Phobius"/>
    </source>
</evidence>
<dbReference type="GO" id="GO:0005829">
    <property type="term" value="C:cytosol"/>
    <property type="evidence" value="ECO:0007669"/>
    <property type="project" value="GOC"/>
</dbReference>
<dbReference type="OrthoDB" id="19932at2759"/>
<keyword evidence="5 8" id="KW-1133">Transmembrane helix</keyword>
<dbReference type="InterPro" id="IPR053938">
    <property type="entry name" value="PTM1-like_N"/>
</dbReference>
<evidence type="ECO:0000256" key="3">
    <source>
        <dbReference type="ARBA" id="ARBA00022692"/>
    </source>
</evidence>
<reference evidence="11 12" key="1">
    <citation type="submission" date="2018-05" db="EMBL/GenBank/DDBJ databases">
        <title>Whole genome sequencing for identification of molecular markers to develop diagnostic detection tools for the regulated plant pathogen Lachnellula willkommii.</title>
        <authorList>
            <person name="Giroux E."/>
            <person name="Bilodeau G."/>
        </authorList>
    </citation>
    <scope>NUCLEOTIDE SEQUENCE [LARGE SCALE GENOMIC DNA]</scope>
    <source>
        <strain evidence="11 12">CBS 203.66</strain>
    </source>
</reference>
<evidence type="ECO:0000256" key="2">
    <source>
        <dbReference type="ARBA" id="ARBA00007883"/>
    </source>
</evidence>
<evidence type="ECO:0000256" key="4">
    <source>
        <dbReference type="ARBA" id="ARBA00022729"/>
    </source>
</evidence>
<feature type="domain" description="PTM1-like N-terminal" evidence="10">
    <location>
        <begin position="54"/>
        <end position="197"/>
    </location>
</feature>
<dbReference type="AlphaFoldDB" id="A0A8T9BQW5"/>
<evidence type="ECO:0000256" key="1">
    <source>
        <dbReference type="ARBA" id="ARBA00004141"/>
    </source>
</evidence>
<proteinExistence type="inferred from homology"/>
<feature type="transmembrane region" description="Helical" evidence="8">
    <location>
        <begin position="347"/>
        <end position="371"/>
    </location>
</feature>
<keyword evidence="6 8" id="KW-0472">Membrane</keyword>
<name>A0A8T9BQW5_9HELO</name>
<feature type="transmembrane region" description="Helical" evidence="8">
    <location>
        <begin position="212"/>
        <end position="232"/>
    </location>
</feature>
<dbReference type="GO" id="GO:0005794">
    <property type="term" value="C:Golgi apparatus"/>
    <property type="evidence" value="ECO:0007669"/>
    <property type="project" value="TreeGrafter"/>
</dbReference>
<feature type="region of interest" description="Disordered" evidence="7">
    <location>
        <begin position="486"/>
        <end position="569"/>
    </location>
</feature>
<feature type="transmembrane region" description="Helical" evidence="8">
    <location>
        <begin position="316"/>
        <end position="335"/>
    </location>
</feature>
<feature type="domain" description="GOST seven transmembrane" evidence="9">
    <location>
        <begin position="209"/>
        <end position="460"/>
    </location>
</feature>
<dbReference type="Pfam" id="PF06814">
    <property type="entry name" value="GOST_TM"/>
    <property type="match status" value="1"/>
</dbReference>
<comment type="caution">
    <text evidence="11">The sequence shown here is derived from an EMBL/GenBank/DDBJ whole genome shotgun (WGS) entry which is preliminary data.</text>
</comment>
<evidence type="ECO:0000256" key="5">
    <source>
        <dbReference type="ARBA" id="ARBA00022989"/>
    </source>
</evidence>
<feature type="compositionally biased region" description="Basic and acidic residues" evidence="7">
    <location>
        <begin position="544"/>
        <end position="569"/>
    </location>
</feature>
<comment type="subcellular location">
    <subcellularLocation>
        <location evidence="1">Membrane</location>
        <topology evidence="1">Multi-pass membrane protein</topology>
    </subcellularLocation>
</comment>
<organism evidence="11 12">
    <name type="scientific">Lachnellula arida</name>
    <dbReference type="NCBI Taxonomy" id="1316785"/>
    <lineage>
        <taxon>Eukaryota</taxon>
        <taxon>Fungi</taxon>
        <taxon>Dikarya</taxon>
        <taxon>Ascomycota</taxon>
        <taxon>Pezizomycotina</taxon>
        <taxon>Leotiomycetes</taxon>
        <taxon>Helotiales</taxon>
        <taxon>Lachnaceae</taxon>
        <taxon>Lachnellula</taxon>
    </lineage>
</organism>
<evidence type="ECO:0000313" key="12">
    <source>
        <dbReference type="Proteomes" id="UP000469559"/>
    </source>
</evidence>
<feature type="transmembrane region" description="Helical" evidence="8">
    <location>
        <begin position="432"/>
        <end position="453"/>
    </location>
</feature>
<accession>A0A8T9BQW5</accession>
<evidence type="ECO:0000259" key="9">
    <source>
        <dbReference type="Pfam" id="PF06814"/>
    </source>
</evidence>
<gene>
    <name evidence="11" type="primary">PTM1</name>
    <name evidence="11" type="ORF">LARI1_G000198</name>
</gene>
<evidence type="ECO:0000256" key="6">
    <source>
        <dbReference type="ARBA" id="ARBA00023136"/>
    </source>
</evidence>
<dbReference type="GO" id="GO:0016020">
    <property type="term" value="C:membrane"/>
    <property type="evidence" value="ECO:0007669"/>
    <property type="project" value="UniProtKB-SubCell"/>
</dbReference>
<feature type="transmembrane region" description="Helical" evidence="8">
    <location>
        <begin position="244"/>
        <end position="263"/>
    </location>
</feature>
<dbReference type="Pfam" id="PF21902">
    <property type="entry name" value="PTM1-like_N"/>
    <property type="match status" value="1"/>
</dbReference>
<dbReference type="GO" id="GO:0042147">
    <property type="term" value="P:retrograde transport, endosome to Golgi"/>
    <property type="evidence" value="ECO:0007669"/>
    <property type="project" value="TreeGrafter"/>
</dbReference>
<dbReference type="Proteomes" id="UP000469559">
    <property type="component" value="Unassembled WGS sequence"/>
</dbReference>
<feature type="transmembrane region" description="Helical" evidence="8">
    <location>
        <begin position="278"/>
        <end position="304"/>
    </location>
</feature>
<feature type="transmembrane region" description="Helical" evidence="8">
    <location>
        <begin position="392"/>
        <end position="412"/>
    </location>
</feature>
<evidence type="ECO:0000259" key="10">
    <source>
        <dbReference type="Pfam" id="PF21902"/>
    </source>
</evidence>
<dbReference type="PANTHER" id="PTHR21229">
    <property type="entry name" value="LUNG SEVEN TRANSMEMBRANE RECEPTOR"/>
    <property type="match status" value="1"/>
</dbReference>
<keyword evidence="3 8" id="KW-0812">Transmembrane</keyword>
<dbReference type="EMBL" id="QGMF01000006">
    <property type="protein sequence ID" value="TVY21781.1"/>
    <property type="molecule type" value="Genomic_DNA"/>
</dbReference>
<dbReference type="InterPro" id="IPR053937">
    <property type="entry name" value="GOST_TM"/>
</dbReference>
<comment type="similarity">
    <text evidence="2">Belongs to the LU7TM family.</text>
</comment>
<keyword evidence="4" id="KW-0732">Signal</keyword>
<dbReference type="InterPro" id="IPR009637">
    <property type="entry name" value="GPR107/GPR108-like"/>
</dbReference>
<evidence type="ECO:0000313" key="11">
    <source>
        <dbReference type="EMBL" id="TVY21781.1"/>
    </source>
</evidence>
<keyword evidence="12" id="KW-1185">Reference proteome</keyword>